<accession>A0A8D8FFC6</accession>
<reference evidence="1" key="1">
    <citation type="submission" date="2021-05" db="EMBL/GenBank/DDBJ databases">
        <authorList>
            <person name="Alioto T."/>
            <person name="Alioto T."/>
            <person name="Gomez Garrido J."/>
        </authorList>
    </citation>
    <scope>NUCLEOTIDE SEQUENCE</scope>
</reference>
<sequence>MCPTLVTHDKKNSNQSKLSLKAIVLVFNLLPTHAYSKSSTPTTKLAHALKKITISNARLFLPHCVVAAFVQPLLPLQANVQFHIRLKANSTIDFPHRPLIAVAVRAIQPRNSSSTLHTRSLTLSLARDDDGSVGRW</sequence>
<dbReference type="EMBL" id="HBUE01059692">
    <property type="protein sequence ID" value="CAG6468059.1"/>
    <property type="molecule type" value="Transcribed_RNA"/>
</dbReference>
<proteinExistence type="predicted"/>
<evidence type="ECO:0000313" key="1">
    <source>
        <dbReference type="EMBL" id="CAG6468059.1"/>
    </source>
</evidence>
<dbReference type="AlphaFoldDB" id="A0A8D8FFC6"/>
<name>A0A8D8FFC6_CULPI</name>
<organism evidence="1">
    <name type="scientific">Culex pipiens</name>
    <name type="common">House mosquito</name>
    <dbReference type="NCBI Taxonomy" id="7175"/>
    <lineage>
        <taxon>Eukaryota</taxon>
        <taxon>Metazoa</taxon>
        <taxon>Ecdysozoa</taxon>
        <taxon>Arthropoda</taxon>
        <taxon>Hexapoda</taxon>
        <taxon>Insecta</taxon>
        <taxon>Pterygota</taxon>
        <taxon>Neoptera</taxon>
        <taxon>Endopterygota</taxon>
        <taxon>Diptera</taxon>
        <taxon>Nematocera</taxon>
        <taxon>Culicoidea</taxon>
        <taxon>Culicidae</taxon>
        <taxon>Culicinae</taxon>
        <taxon>Culicini</taxon>
        <taxon>Culex</taxon>
        <taxon>Culex</taxon>
    </lineage>
</organism>
<protein>
    <submittedName>
        <fullName evidence="1">(northern house mosquito) hypothetical protein</fullName>
    </submittedName>
</protein>